<evidence type="ECO:0000256" key="1">
    <source>
        <dbReference type="SAM" id="SignalP"/>
    </source>
</evidence>
<evidence type="ECO:0000313" key="2">
    <source>
        <dbReference type="EMBL" id="KAG2545453.1"/>
    </source>
</evidence>
<name>A0A8T0N912_PANVG</name>
<keyword evidence="1" id="KW-0732">Signal</keyword>
<comment type="caution">
    <text evidence="2">The sequence shown here is derived from an EMBL/GenBank/DDBJ whole genome shotgun (WGS) entry which is preliminary data.</text>
</comment>
<keyword evidence="3" id="KW-1185">Reference proteome</keyword>
<feature type="chain" id="PRO_5035757739" evidence="1">
    <location>
        <begin position="21"/>
        <end position="92"/>
    </location>
</feature>
<dbReference type="AlphaFoldDB" id="A0A8T0N912"/>
<dbReference type="EMBL" id="CM029053">
    <property type="protein sequence ID" value="KAG2545453.1"/>
    <property type="molecule type" value="Genomic_DNA"/>
</dbReference>
<reference evidence="2" key="1">
    <citation type="submission" date="2020-05" db="EMBL/GenBank/DDBJ databases">
        <title>WGS assembly of Panicum virgatum.</title>
        <authorList>
            <person name="Lovell J.T."/>
            <person name="Jenkins J."/>
            <person name="Shu S."/>
            <person name="Juenger T.E."/>
            <person name="Schmutz J."/>
        </authorList>
    </citation>
    <scope>NUCLEOTIDE SEQUENCE</scope>
    <source>
        <strain evidence="2">AP13</strain>
    </source>
</reference>
<accession>A0A8T0N912</accession>
<dbReference type="Proteomes" id="UP000823388">
    <property type="component" value="Chromosome 9K"/>
</dbReference>
<sequence>MASRLAVLATVLLLVIVAEAVVLAVHGARPLESMEELVAVREARSSSVATPPSVQVPALIPFDRRYVEEADGPAATSYLVTDCTHKTPANGS</sequence>
<protein>
    <submittedName>
        <fullName evidence="2">Uncharacterized protein</fullName>
    </submittedName>
</protein>
<proteinExistence type="predicted"/>
<gene>
    <name evidence="2" type="ORF">PVAP13_9KG310176</name>
</gene>
<evidence type="ECO:0000313" key="3">
    <source>
        <dbReference type="Proteomes" id="UP000823388"/>
    </source>
</evidence>
<organism evidence="2 3">
    <name type="scientific">Panicum virgatum</name>
    <name type="common">Blackwell switchgrass</name>
    <dbReference type="NCBI Taxonomy" id="38727"/>
    <lineage>
        <taxon>Eukaryota</taxon>
        <taxon>Viridiplantae</taxon>
        <taxon>Streptophyta</taxon>
        <taxon>Embryophyta</taxon>
        <taxon>Tracheophyta</taxon>
        <taxon>Spermatophyta</taxon>
        <taxon>Magnoliopsida</taxon>
        <taxon>Liliopsida</taxon>
        <taxon>Poales</taxon>
        <taxon>Poaceae</taxon>
        <taxon>PACMAD clade</taxon>
        <taxon>Panicoideae</taxon>
        <taxon>Panicodae</taxon>
        <taxon>Paniceae</taxon>
        <taxon>Panicinae</taxon>
        <taxon>Panicum</taxon>
        <taxon>Panicum sect. Hiantes</taxon>
    </lineage>
</organism>
<feature type="signal peptide" evidence="1">
    <location>
        <begin position="1"/>
        <end position="20"/>
    </location>
</feature>